<accession>A0A212LUP5</accession>
<dbReference type="PROSITE" id="PS50928">
    <property type="entry name" value="ABC_TM1"/>
    <property type="match status" value="1"/>
</dbReference>
<feature type="transmembrane region" description="Helical" evidence="7">
    <location>
        <begin position="211"/>
        <end position="232"/>
    </location>
</feature>
<evidence type="ECO:0000256" key="3">
    <source>
        <dbReference type="ARBA" id="ARBA00022475"/>
    </source>
</evidence>
<gene>
    <name evidence="9" type="ORF">KL86SPO_31514</name>
</gene>
<evidence type="ECO:0000256" key="1">
    <source>
        <dbReference type="ARBA" id="ARBA00004651"/>
    </source>
</evidence>
<sequence>MGAIVRGIVNIAILPLLFLGLWQTIAVNLANPVILPTVSDVFAILATPNQELLSMGSIVQNIVVSLWRVLAGFVLAVILAVPLGILMGYSRTIFNLLNHFLGLLRPIPPLAWVPLVLAWFGVASLANVFGVESGEAYLYLRNIKVSMIFIIFIGAFFPVITSTIYGVQSVRNILVDTALVLGAGRRDVFVKILLPAAAPAIVSGMRTGLGVAWMCLVAAEMLPGSVAGVGYLITHAYTVARTDIVIAGMISIGAIGAALDASFRVMADRKFAWQRLAR</sequence>
<feature type="domain" description="ABC transmembrane type-1" evidence="8">
    <location>
        <begin position="62"/>
        <end position="263"/>
    </location>
</feature>
<dbReference type="GO" id="GO:0055085">
    <property type="term" value="P:transmembrane transport"/>
    <property type="evidence" value="ECO:0007669"/>
    <property type="project" value="InterPro"/>
</dbReference>
<feature type="transmembrane region" description="Helical" evidence="7">
    <location>
        <begin position="7"/>
        <end position="25"/>
    </location>
</feature>
<dbReference type="InterPro" id="IPR035906">
    <property type="entry name" value="MetI-like_sf"/>
</dbReference>
<organism evidence="9">
    <name type="scientific">uncultured Sporomusa sp</name>
    <dbReference type="NCBI Taxonomy" id="307249"/>
    <lineage>
        <taxon>Bacteria</taxon>
        <taxon>Bacillati</taxon>
        <taxon>Bacillota</taxon>
        <taxon>Negativicutes</taxon>
        <taxon>Selenomonadales</taxon>
        <taxon>Sporomusaceae</taxon>
        <taxon>Sporomusa</taxon>
        <taxon>environmental samples</taxon>
    </lineage>
</organism>
<reference evidence="9" key="1">
    <citation type="submission" date="2016-08" db="EMBL/GenBank/DDBJ databases">
        <authorList>
            <person name="Seilhamer J.J."/>
        </authorList>
    </citation>
    <scope>NUCLEOTIDE SEQUENCE</scope>
    <source>
        <strain evidence="9">86</strain>
    </source>
</reference>
<dbReference type="AlphaFoldDB" id="A0A212LUP5"/>
<feature type="transmembrane region" description="Helical" evidence="7">
    <location>
        <begin position="188"/>
        <end position="205"/>
    </location>
</feature>
<feature type="transmembrane region" description="Helical" evidence="7">
    <location>
        <begin position="65"/>
        <end position="89"/>
    </location>
</feature>
<dbReference type="GO" id="GO:0005886">
    <property type="term" value="C:plasma membrane"/>
    <property type="evidence" value="ECO:0007669"/>
    <property type="project" value="UniProtKB-SubCell"/>
</dbReference>
<dbReference type="Pfam" id="PF00528">
    <property type="entry name" value="BPD_transp_1"/>
    <property type="match status" value="1"/>
</dbReference>
<feature type="transmembrane region" description="Helical" evidence="7">
    <location>
        <begin position="143"/>
        <end position="167"/>
    </location>
</feature>
<evidence type="ECO:0000313" key="9">
    <source>
        <dbReference type="EMBL" id="SCM81335.1"/>
    </source>
</evidence>
<keyword evidence="6 7" id="KW-0472">Membrane</keyword>
<proteinExistence type="inferred from homology"/>
<dbReference type="CDD" id="cd06261">
    <property type="entry name" value="TM_PBP2"/>
    <property type="match status" value="1"/>
</dbReference>
<evidence type="ECO:0000256" key="4">
    <source>
        <dbReference type="ARBA" id="ARBA00022692"/>
    </source>
</evidence>
<keyword evidence="3" id="KW-1003">Cell membrane</keyword>
<evidence type="ECO:0000256" key="2">
    <source>
        <dbReference type="ARBA" id="ARBA00022448"/>
    </source>
</evidence>
<evidence type="ECO:0000259" key="8">
    <source>
        <dbReference type="PROSITE" id="PS50928"/>
    </source>
</evidence>
<dbReference type="PANTHER" id="PTHR30151">
    <property type="entry name" value="ALKANE SULFONATE ABC TRANSPORTER-RELATED, MEMBRANE SUBUNIT"/>
    <property type="match status" value="1"/>
</dbReference>
<dbReference type="RefSeq" id="WP_288184380.1">
    <property type="nucleotide sequence ID" value="NZ_LT608335.1"/>
</dbReference>
<dbReference type="EMBL" id="FMJE01000003">
    <property type="protein sequence ID" value="SCM81335.1"/>
    <property type="molecule type" value="Genomic_DNA"/>
</dbReference>
<keyword evidence="5 7" id="KW-1133">Transmembrane helix</keyword>
<comment type="similarity">
    <text evidence="7">Belongs to the binding-protein-dependent transport system permease family.</text>
</comment>
<comment type="subcellular location">
    <subcellularLocation>
        <location evidence="1 7">Cell membrane</location>
        <topology evidence="1 7">Multi-pass membrane protein</topology>
    </subcellularLocation>
</comment>
<feature type="transmembrane region" description="Helical" evidence="7">
    <location>
        <begin position="110"/>
        <end position="131"/>
    </location>
</feature>
<feature type="transmembrane region" description="Helical" evidence="7">
    <location>
        <begin position="244"/>
        <end position="263"/>
    </location>
</feature>
<dbReference type="Gene3D" id="1.10.3720.10">
    <property type="entry name" value="MetI-like"/>
    <property type="match status" value="1"/>
</dbReference>
<keyword evidence="4 7" id="KW-0812">Transmembrane</keyword>
<dbReference type="PANTHER" id="PTHR30151:SF0">
    <property type="entry name" value="ABC TRANSPORTER PERMEASE PROTEIN MJ0413-RELATED"/>
    <property type="match status" value="1"/>
</dbReference>
<evidence type="ECO:0000256" key="5">
    <source>
        <dbReference type="ARBA" id="ARBA00022989"/>
    </source>
</evidence>
<evidence type="ECO:0000256" key="7">
    <source>
        <dbReference type="RuleBase" id="RU363032"/>
    </source>
</evidence>
<dbReference type="InterPro" id="IPR000515">
    <property type="entry name" value="MetI-like"/>
</dbReference>
<protein>
    <recommendedName>
        <fullName evidence="8">ABC transmembrane type-1 domain-containing protein</fullName>
    </recommendedName>
</protein>
<name>A0A212LUP5_9FIRM</name>
<evidence type="ECO:0000256" key="6">
    <source>
        <dbReference type="ARBA" id="ARBA00023136"/>
    </source>
</evidence>
<keyword evidence="2 7" id="KW-0813">Transport</keyword>
<dbReference type="SUPFAM" id="SSF161098">
    <property type="entry name" value="MetI-like"/>
    <property type="match status" value="1"/>
</dbReference>